<evidence type="ECO:0000313" key="1">
    <source>
        <dbReference type="EMBL" id="GAA5812287.1"/>
    </source>
</evidence>
<evidence type="ECO:0000313" key="2">
    <source>
        <dbReference type="Proteomes" id="UP001473302"/>
    </source>
</evidence>
<sequence>MSSEQSSNRRENKSVMFFAKTLSFGSMVGPREFASEWTVSQDVQYIIQHTQRRVHIYFSHSGTDYKIEYNFKDVHGDMHFEREKINPLFFLFYFAMNIIKLKKIKFSGSHGIVLASQKSMV</sequence>
<reference evidence="1 2" key="1">
    <citation type="submission" date="2024-04" db="EMBL/GenBank/DDBJ databases">
        <title>genome sequences of Mucor flavus KT1a and Helicostylum pulchrum KT1b strains isolated from the surface of a dry-aged beef.</title>
        <authorList>
            <person name="Toyotome T."/>
            <person name="Hosono M."/>
            <person name="Torimaru M."/>
            <person name="Fukuda K."/>
            <person name="Mikami N."/>
        </authorList>
    </citation>
    <scope>NUCLEOTIDE SEQUENCE [LARGE SCALE GENOMIC DNA]</scope>
    <source>
        <strain evidence="1 2">KT1a</strain>
    </source>
</reference>
<name>A0ABP9YZK1_9FUNG</name>
<dbReference type="Proteomes" id="UP001473302">
    <property type="component" value="Unassembled WGS sequence"/>
</dbReference>
<accession>A0ABP9YZK1</accession>
<keyword evidence="2" id="KW-1185">Reference proteome</keyword>
<proteinExistence type="predicted"/>
<comment type="caution">
    <text evidence="1">The sequence shown here is derived from an EMBL/GenBank/DDBJ whole genome shotgun (WGS) entry which is preliminary data.</text>
</comment>
<organism evidence="1 2">
    <name type="scientific">Mucor flavus</name>
    <dbReference type="NCBI Taxonomy" id="439312"/>
    <lineage>
        <taxon>Eukaryota</taxon>
        <taxon>Fungi</taxon>
        <taxon>Fungi incertae sedis</taxon>
        <taxon>Mucoromycota</taxon>
        <taxon>Mucoromycotina</taxon>
        <taxon>Mucoromycetes</taxon>
        <taxon>Mucorales</taxon>
        <taxon>Mucorineae</taxon>
        <taxon>Mucoraceae</taxon>
        <taxon>Mucor</taxon>
    </lineage>
</organism>
<protein>
    <submittedName>
        <fullName evidence="1">Uncharacterized protein</fullName>
    </submittedName>
</protein>
<gene>
    <name evidence="1" type="ORF">MFLAVUS_005738</name>
</gene>
<dbReference type="EMBL" id="BAABUK010000012">
    <property type="protein sequence ID" value="GAA5812287.1"/>
    <property type="molecule type" value="Genomic_DNA"/>
</dbReference>